<protein>
    <submittedName>
        <fullName evidence="2">5'-3' exoribonuclease 2</fullName>
    </submittedName>
</protein>
<evidence type="ECO:0000313" key="3">
    <source>
        <dbReference type="Proteomes" id="UP000233837"/>
    </source>
</evidence>
<evidence type="ECO:0000313" key="2">
    <source>
        <dbReference type="EMBL" id="PKU78743.1"/>
    </source>
</evidence>
<proteinExistence type="predicted"/>
<sequence length="162" mass="18655">MFLTHSKEFGDSGDVWFIDTGCNNHITDYRRLFVTLDNTIQSEVCTGDDNKLFVEGKCDILVQTRKGEKKISYVFFVPNLKHNLLSVGQLNQKGYVLILSFDTCTIKDKYGFSVAKVTPNKMYPMKMICSMNGCLKNSIEIHSRLWHYRFGHLSSKTLSYMN</sequence>
<dbReference type="Proteomes" id="UP000233837">
    <property type="component" value="Unassembled WGS sequence"/>
</dbReference>
<feature type="domain" description="Retrovirus-related Pol polyprotein from transposon TNT 1-94-like beta-barrel" evidence="1">
    <location>
        <begin position="16"/>
        <end position="95"/>
    </location>
</feature>
<reference evidence="2 3" key="1">
    <citation type="journal article" date="2016" name="Sci. Rep.">
        <title>The Dendrobium catenatum Lindl. genome sequence provides insights into polysaccharide synthase, floral development and adaptive evolution.</title>
        <authorList>
            <person name="Zhang G.Q."/>
            <person name="Xu Q."/>
            <person name="Bian C."/>
            <person name="Tsai W.C."/>
            <person name="Yeh C.M."/>
            <person name="Liu K.W."/>
            <person name="Yoshida K."/>
            <person name="Zhang L.S."/>
            <person name="Chang S.B."/>
            <person name="Chen F."/>
            <person name="Shi Y."/>
            <person name="Su Y.Y."/>
            <person name="Zhang Y.Q."/>
            <person name="Chen L.J."/>
            <person name="Yin Y."/>
            <person name="Lin M."/>
            <person name="Huang H."/>
            <person name="Deng H."/>
            <person name="Wang Z.W."/>
            <person name="Zhu S.L."/>
            <person name="Zhao X."/>
            <person name="Deng C."/>
            <person name="Niu S.C."/>
            <person name="Huang J."/>
            <person name="Wang M."/>
            <person name="Liu G.H."/>
            <person name="Yang H.J."/>
            <person name="Xiao X.J."/>
            <person name="Hsiao Y.Y."/>
            <person name="Wu W.L."/>
            <person name="Chen Y.Y."/>
            <person name="Mitsuda N."/>
            <person name="Ohme-Takagi M."/>
            <person name="Luo Y.B."/>
            <person name="Van de Peer Y."/>
            <person name="Liu Z.J."/>
        </authorList>
    </citation>
    <scope>NUCLEOTIDE SEQUENCE [LARGE SCALE GENOMIC DNA]</scope>
    <source>
        <tissue evidence="2">The whole plant</tissue>
    </source>
</reference>
<organism evidence="2 3">
    <name type="scientific">Dendrobium catenatum</name>
    <dbReference type="NCBI Taxonomy" id="906689"/>
    <lineage>
        <taxon>Eukaryota</taxon>
        <taxon>Viridiplantae</taxon>
        <taxon>Streptophyta</taxon>
        <taxon>Embryophyta</taxon>
        <taxon>Tracheophyta</taxon>
        <taxon>Spermatophyta</taxon>
        <taxon>Magnoliopsida</taxon>
        <taxon>Liliopsida</taxon>
        <taxon>Asparagales</taxon>
        <taxon>Orchidaceae</taxon>
        <taxon>Epidendroideae</taxon>
        <taxon>Malaxideae</taxon>
        <taxon>Dendrobiinae</taxon>
        <taxon>Dendrobium</taxon>
    </lineage>
</organism>
<accession>A0A2I0WSW5</accession>
<gene>
    <name evidence="2" type="ORF">MA16_Dca000086</name>
</gene>
<name>A0A2I0WSW5_9ASPA</name>
<dbReference type="EMBL" id="KZ502442">
    <property type="protein sequence ID" value="PKU78743.1"/>
    <property type="molecule type" value="Genomic_DNA"/>
</dbReference>
<keyword evidence="3" id="KW-1185">Reference proteome</keyword>
<dbReference type="AlphaFoldDB" id="A0A2I0WSW5"/>
<evidence type="ECO:0000259" key="1">
    <source>
        <dbReference type="Pfam" id="PF22936"/>
    </source>
</evidence>
<reference evidence="2 3" key="2">
    <citation type="journal article" date="2017" name="Nature">
        <title>The Apostasia genome and the evolution of orchids.</title>
        <authorList>
            <person name="Zhang G.Q."/>
            <person name="Liu K.W."/>
            <person name="Li Z."/>
            <person name="Lohaus R."/>
            <person name="Hsiao Y.Y."/>
            <person name="Niu S.C."/>
            <person name="Wang J.Y."/>
            <person name="Lin Y.C."/>
            <person name="Xu Q."/>
            <person name="Chen L.J."/>
            <person name="Yoshida K."/>
            <person name="Fujiwara S."/>
            <person name="Wang Z.W."/>
            <person name="Zhang Y.Q."/>
            <person name="Mitsuda N."/>
            <person name="Wang M."/>
            <person name="Liu G.H."/>
            <person name="Pecoraro L."/>
            <person name="Huang H.X."/>
            <person name="Xiao X.J."/>
            <person name="Lin M."/>
            <person name="Wu X.Y."/>
            <person name="Wu W.L."/>
            <person name="Chen Y.Y."/>
            <person name="Chang S.B."/>
            <person name="Sakamoto S."/>
            <person name="Ohme-Takagi M."/>
            <person name="Yagi M."/>
            <person name="Zeng S.J."/>
            <person name="Shen C.Y."/>
            <person name="Yeh C.M."/>
            <person name="Luo Y.B."/>
            <person name="Tsai W.C."/>
            <person name="Van de Peer Y."/>
            <person name="Liu Z.J."/>
        </authorList>
    </citation>
    <scope>NUCLEOTIDE SEQUENCE [LARGE SCALE GENOMIC DNA]</scope>
    <source>
        <tissue evidence="2">The whole plant</tissue>
    </source>
</reference>
<dbReference type="Pfam" id="PF22936">
    <property type="entry name" value="Pol_BBD"/>
    <property type="match status" value="1"/>
</dbReference>
<dbReference type="InterPro" id="IPR054722">
    <property type="entry name" value="PolX-like_BBD"/>
</dbReference>